<protein>
    <submittedName>
        <fullName evidence="1">Uncharacterized protein</fullName>
    </submittedName>
</protein>
<keyword evidence="2" id="KW-1185">Reference proteome</keyword>
<sequence length="101" mass="11978">MKTIWWKLKKVKSVLKELNNSELRWQLQQVQTDMIDHNMVHANKEQERESRQQLEIWSLVEKSVIRQKSRRSAVQLAAPATKREVEAALQDISEWTKCCGF</sequence>
<evidence type="ECO:0000313" key="2">
    <source>
        <dbReference type="Proteomes" id="UP000824120"/>
    </source>
</evidence>
<reference evidence="1 2" key="1">
    <citation type="submission" date="2020-09" db="EMBL/GenBank/DDBJ databases">
        <title>De no assembly of potato wild relative species, Solanum commersonii.</title>
        <authorList>
            <person name="Cho K."/>
        </authorList>
    </citation>
    <scope>NUCLEOTIDE SEQUENCE [LARGE SCALE GENOMIC DNA]</scope>
    <source>
        <strain evidence="1">LZ3.2</strain>
        <tissue evidence="1">Leaf</tissue>
    </source>
</reference>
<name>A0A9J5W642_SOLCO</name>
<proteinExistence type="predicted"/>
<dbReference type="Proteomes" id="UP000824120">
    <property type="component" value="Chromosome 12"/>
</dbReference>
<dbReference type="AlphaFoldDB" id="A0A9J5W642"/>
<accession>A0A9J5W642</accession>
<evidence type="ECO:0000313" key="1">
    <source>
        <dbReference type="EMBL" id="KAG5570831.1"/>
    </source>
</evidence>
<gene>
    <name evidence="1" type="ORF">H5410_060597</name>
</gene>
<organism evidence="1 2">
    <name type="scientific">Solanum commersonii</name>
    <name type="common">Commerson's wild potato</name>
    <name type="synonym">Commerson's nightshade</name>
    <dbReference type="NCBI Taxonomy" id="4109"/>
    <lineage>
        <taxon>Eukaryota</taxon>
        <taxon>Viridiplantae</taxon>
        <taxon>Streptophyta</taxon>
        <taxon>Embryophyta</taxon>
        <taxon>Tracheophyta</taxon>
        <taxon>Spermatophyta</taxon>
        <taxon>Magnoliopsida</taxon>
        <taxon>eudicotyledons</taxon>
        <taxon>Gunneridae</taxon>
        <taxon>Pentapetalae</taxon>
        <taxon>asterids</taxon>
        <taxon>lamiids</taxon>
        <taxon>Solanales</taxon>
        <taxon>Solanaceae</taxon>
        <taxon>Solanoideae</taxon>
        <taxon>Solaneae</taxon>
        <taxon>Solanum</taxon>
    </lineage>
</organism>
<comment type="caution">
    <text evidence="1">The sequence shown here is derived from an EMBL/GenBank/DDBJ whole genome shotgun (WGS) entry which is preliminary data.</text>
</comment>
<dbReference type="EMBL" id="JACXVP010000012">
    <property type="protein sequence ID" value="KAG5570831.1"/>
    <property type="molecule type" value="Genomic_DNA"/>
</dbReference>